<dbReference type="InterPro" id="IPR026569">
    <property type="entry name" value="Ribosomal_bL28"/>
</dbReference>
<evidence type="ECO:0000256" key="3">
    <source>
        <dbReference type="ARBA" id="ARBA00023274"/>
    </source>
</evidence>
<comment type="caution">
    <text evidence="4">The sequence shown here is derived from an EMBL/GenBank/DDBJ whole genome shotgun (WGS) entry which is preliminary data.</text>
</comment>
<dbReference type="PANTHER" id="PTHR39080:SF1">
    <property type="entry name" value="LARGE RIBOSOMAL SUBUNIT PROTEIN BL28A"/>
    <property type="match status" value="1"/>
</dbReference>
<proteinExistence type="inferred from homology"/>
<organism evidence="4">
    <name type="scientific">bioreactor metagenome</name>
    <dbReference type="NCBI Taxonomy" id="1076179"/>
    <lineage>
        <taxon>unclassified sequences</taxon>
        <taxon>metagenomes</taxon>
        <taxon>ecological metagenomes</taxon>
    </lineage>
</organism>
<reference evidence="4" key="1">
    <citation type="submission" date="2019-08" db="EMBL/GenBank/DDBJ databases">
        <authorList>
            <person name="Kucharzyk K."/>
            <person name="Murdoch R.W."/>
            <person name="Higgins S."/>
            <person name="Loffler F."/>
        </authorList>
    </citation>
    <scope>NUCLEOTIDE SEQUENCE</scope>
</reference>
<keyword evidence="3" id="KW-0687">Ribonucleoprotein</keyword>
<dbReference type="InterPro" id="IPR037147">
    <property type="entry name" value="Ribosomal_bL28_sf"/>
</dbReference>
<dbReference type="GO" id="GO:0005840">
    <property type="term" value="C:ribosome"/>
    <property type="evidence" value="ECO:0007669"/>
    <property type="project" value="UniProtKB-KW"/>
</dbReference>
<gene>
    <name evidence="4" type="primary">rpmB_20</name>
    <name evidence="4" type="ORF">SDC9_126165</name>
</gene>
<name>A0A645CQH8_9ZZZZ</name>
<dbReference type="InterPro" id="IPR050096">
    <property type="entry name" value="Bacterial_rp_bL28"/>
</dbReference>
<evidence type="ECO:0000256" key="1">
    <source>
        <dbReference type="ARBA" id="ARBA00008760"/>
    </source>
</evidence>
<evidence type="ECO:0000313" key="4">
    <source>
        <dbReference type="EMBL" id="MPM79134.1"/>
    </source>
</evidence>
<dbReference type="AlphaFoldDB" id="A0A645CQH8"/>
<dbReference type="GO" id="GO:1990904">
    <property type="term" value="C:ribonucleoprotein complex"/>
    <property type="evidence" value="ECO:0007669"/>
    <property type="project" value="UniProtKB-KW"/>
</dbReference>
<dbReference type="GO" id="GO:0003735">
    <property type="term" value="F:structural constituent of ribosome"/>
    <property type="evidence" value="ECO:0007669"/>
    <property type="project" value="InterPro"/>
</dbReference>
<dbReference type="Gene3D" id="2.30.170.40">
    <property type="entry name" value="Ribosomal protein L28/L24"/>
    <property type="match status" value="1"/>
</dbReference>
<dbReference type="Pfam" id="PF00830">
    <property type="entry name" value="Ribosomal_L28"/>
    <property type="match status" value="1"/>
</dbReference>
<accession>A0A645CQH8</accession>
<evidence type="ECO:0000256" key="2">
    <source>
        <dbReference type="ARBA" id="ARBA00022980"/>
    </source>
</evidence>
<dbReference type="InterPro" id="IPR034704">
    <property type="entry name" value="Ribosomal_bL28/bL31-like_sf"/>
</dbReference>
<dbReference type="SUPFAM" id="SSF143800">
    <property type="entry name" value="L28p-like"/>
    <property type="match status" value="1"/>
</dbReference>
<keyword evidence="2 4" id="KW-0689">Ribosomal protein</keyword>
<dbReference type="EMBL" id="VSSQ01029138">
    <property type="protein sequence ID" value="MPM79134.1"/>
    <property type="molecule type" value="Genomic_DNA"/>
</dbReference>
<protein>
    <submittedName>
        <fullName evidence="4">50S ribosomal protein L28</fullName>
    </submittedName>
</protein>
<comment type="similarity">
    <text evidence="1">Belongs to the bacterial ribosomal protein bL28 family.</text>
</comment>
<dbReference type="PANTHER" id="PTHR39080">
    <property type="entry name" value="50S RIBOSOMAL PROTEIN L28"/>
    <property type="match status" value="1"/>
</dbReference>
<sequence>MQIQLKSFSRIASIGHKVSHAKNRRSRAFKYNLHPVTVILDGMKKKIKVPTKTLRALKKAGLTSHYKAA</sequence>